<dbReference type="GO" id="GO:0005524">
    <property type="term" value="F:ATP binding"/>
    <property type="evidence" value="ECO:0007669"/>
    <property type="project" value="UniProtKB-UniRule"/>
</dbReference>
<gene>
    <name evidence="10" type="primary">gshB</name>
    <name evidence="12" type="ORF">KI659_15645</name>
</gene>
<keyword evidence="9" id="KW-0464">Manganese</keyword>
<evidence type="ECO:0000256" key="9">
    <source>
        <dbReference type="ARBA" id="ARBA00023211"/>
    </source>
</evidence>
<evidence type="ECO:0000256" key="1">
    <source>
        <dbReference type="ARBA" id="ARBA00001936"/>
    </source>
</evidence>
<dbReference type="PROSITE" id="PS50975">
    <property type="entry name" value="ATP_GRASP"/>
    <property type="match status" value="1"/>
</dbReference>
<comment type="pathway">
    <text evidence="10">Sulfur metabolism; glutathione biosynthesis; glutathione from L-cysteine and L-glutamate: step 2/2.</text>
</comment>
<dbReference type="Gene3D" id="3.30.1490.20">
    <property type="entry name" value="ATP-grasp fold, A domain"/>
    <property type="match status" value="1"/>
</dbReference>
<evidence type="ECO:0000256" key="5">
    <source>
        <dbReference type="ARBA" id="ARBA00022723"/>
    </source>
</evidence>
<dbReference type="NCBIfam" id="NF009110">
    <property type="entry name" value="PRK12458.1"/>
    <property type="match status" value="1"/>
</dbReference>
<comment type="cofactor">
    <cofactor evidence="1">
        <name>Mn(2+)</name>
        <dbReference type="ChEBI" id="CHEBI:29035"/>
    </cofactor>
</comment>
<dbReference type="PANTHER" id="PTHR21621:SF4">
    <property type="entry name" value="GLUTATHIONE SYNTHETASE"/>
    <property type="match status" value="1"/>
</dbReference>
<keyword evidence="4 10" id="KW-0317">Glutathione biosynthesis</keyword>
<dbReference type="GO" id="GO:0046872">
    <property type="term" value="F:metal ion binding"/>
    <property type="evidence" value="ECO:0007669"/>
    <property type="project" value="UniProtKB-KW"/>
</dbReference>
<dbReference type="EMBL" id="JAHCMY010000012">
    <property type="protein sequence ID" value="MBS9525450.1"/>
    <property type="molecule type" value="Genomic_DNA"/>
</dbReference>
<reference evidence="12 13" key="1">
    <citation type="submission" date="2021-05" db="EMBL/GenBank/DDBJ databases">
        <authorList>
            <person name="Zhang Z.D."/>
            <person name="Osman G."/>
        </authorList>
    </citation>
    <scope>NUCLEOTIDE SEQUENCE [LARGE SCALE GENOMIC DNA]</scope>
    <source>
        <strain evidence="12 13">KCTC 32217</strain>
    </source>
</reference>
<evidence type="ECO:0000259" key="11">
    <source>
        <dbReference type="PROSITE" id="PS50975"/>
    </source>
</evidence>
<keyword evidence="3 10" id="KW-0436">Ligase</keyword>
<evidence type="ECO:0000256" key="3">
    <source>
        <dbReference type="ARBA" id="ARBA00022598"/>
    </source>
</evidence>
<dbReference type="SUPFAM" id="SSF56059">
    <property type="entry name" value="Glutathione synthetase ATP-binding domain-like"/>
    <property type="match status" value="1"/>
</dbReference>
<keyword evidence="8" id="KW-0460">Magnesium</keyword>
<comment type="catalytic activity">
    <reaction evidence="10">
        <text>gamma-L-glutamyl-L-cysteine + glycine + ATP = glutathione + ADP + phosphate + H(+)</text>
        <dbReference type="Rhea" id="RHEA:13557"/>
        <dbReference type="ChEBI" id="CHEBI:15378"/>
        <dbReference type="ChEBI" id="CHEBI:30616"/>
        <dbReference type="ChEBI" id="CHEBI:43474"/>
        <dbReference type="ChEBI" id="CHEBI:57305"/>
        <dbReference type="ChEBI" id="CHEBI:57925"/>
        <dbReference type="ChEBI" id="CHEBI:58173"/>
        <dbReference type="ChEBI" id="CHEBI:456216"/>
        <dbReference type="EC" id="6.3.2.3"/>
    </reaction>
</comment>
<evidence type="ECO:0000313" key="13">
    <source>
        <dbReference type="Proteomes" id="UP001319104"/>
    </source>
</evidence>
<dbReference type="PANTHER" id="PTHR21621">
    <property type="entry name" value="RIBOSOMAL PROTEIN S6 MODIFICATION PROTEIN"/>
    <property type="match status" value="1"/>
</dbReference>
<dbReference type="Proteomes" id="UP001319104">
    <property type="component" value="Unassembled WGS sequence"/>
</dbReference>
<sequence length="348" mass="38920">MKIGVVVNDISTEEAWYDTTLLLSAAVHKGHDVYIMGVGDLNYMANGHMGAFAVKVKNGKSRSMENFLKNIQADAKERVHISSEELDVIFLRNNPCEDIGDRAWAQTAGMIFGQIALEKGVLVLNDPYSLMTAFNKMYFQHFPEEVRPRTLISRNADDIKEFYKEQGEKIILKPLQGSGGKDVFLMDNSTNLNQIVESINRYGYVIAQEYLPAAKDGDIRVIMLNGKILEIKGKSAAMHRVNKADDIRSNIHAGGVPQKAQITDEIRRLCNIVGPKLKRDGMFMAGIDIVGDKIMELNLDSPGGIVSIEKLEKEKFAAKIIDAIEKKIEYQKYYDGKLPNSYLATLDV</sequence>
<evidence type="ECO:0000256" key="2">
    <source>
        <dbReference type="ARBA" id="ARBA00001946"/>
    </source>
</evidence>
<dbReference type="Gene3D" id="3.40.50.20">
    <property type="match status" value="1"/>
</dbReference>
<dbReference type="InterPro" id="IPR016185">
    <property type="entry name" value="PreATP-grasp_dom_sf"/>
</dbReference>
<dbReference type="InterPro" id="IPR004218">
    <property type="entry name" value="GSHS_ATP-bd"/>
</dbReference>
<evidence type="ECO:0000256" key="10">
    <source>
        <dbReference type="HAMAP-Rule" id="MF_00162"/>
    </source>
</evidence>
<accession>A0AAP2CMT4</accession>
<dbReference type="GO" id="GO:0004363">
    <property type="term" value="F:glutathione synthase activity"/>
    <property type="evidence" value="ECO:0007669"/>
    <property type="project" value="UniProtKB-UniRule"/>
</dbReference>
<dbReference type="SUPFAM" id="SSF52440">
    <property type="entry name" value="PreATP-grasp domain"/>
    <property type="match status" value="1"/>
</dbReference>
<keyword evidence="7 10" id="KW-0067">ATP-binding</keyword>
<keyword evidence="13" id="KW-1185">Reference proteome</keyword>
<keyword evidence="5" id="KW-0479">Metal-binding</keyword>
<keyword evidence="6 10" id="KW-0547">Nucleotide-binding</keyword>
<proteinExistence type="inferred from homology"/>
<comment type="similarity">
    <text evidence="10">Belongs to the prokaryotic GSH synthase family.</text>
</comment>
<dbReference type="InterPro" id="IPR011761">
    <property type="entry name" value="ATP-grasp"/>
</dbReference>
<feature type="domain" description="ATP-grasp" evidence="11">
    <location>
        <begin position="136"/>
        <end position="329"/>
    </location>
</feature>
<dbReference type="HAMAP" id="MF_00162">
    <property type="entry name" value="GSH_S"/>
    <property type="match status" value="1"/>
</dbReference>
<name>A0AAP2CMT4_9BACT</name>
<evidence type="ECO:0000256" key="4">
    <source>
        <dbReference type="ARBA" id="ARBA00022684"/>
    </source>
</evidence>
<comment type="caution">
    <text evidence="12">The sequence shown here is derived from an EMBL/GenBank/DDBJ whole genome shotgun (WGS) entry which is preliminary data.</text>
</comment>
<protein>
    <recommendedName>
        <fullName evidence="10">Glutathione synthetase</fullName>
        <ecNumber evidence="10">6.3.2.3</ecNumber>
    </recommendedName>
    <alternativeName>
        <fullName evidence="10">GSH synthetase</fullName>
        <shortName evidence="10">GSH-S</shortName>
        <shortName evidence="10">GSHase</shortName>
    </alternativeName>
    <alternativeName>
        <fullName evidence="10">Glutathione synthase</fullName>
    </alternativeName>
</protein>
<dbReference type="AlphaFoldDB" id="A0AAP2CMT4"/>
<evidence type="ECO:0000256" key="6">
    <source>
        <dbReference type="ARBA" id="ARBA00022741"/>
    </source>
</evidence>
<dbReference type="Pfam" id="PF02955">
    <property type="entry name" value="GSH-S_ATP"/>
    <property type="match status" value="1"/>
</dbReference>
<dbReference type="Pfam" id="PF02951">
    <property type="entry name" value="GSH-S_N"/>
    <property type="match status" value="1"/>
</dbReference>
<dbReference type="RefSeq" id="WP_213946310.1">
    <property type="nucleotide sequence ID" value="NZ_JAHBGI010000024.1"/>
</dbReference>
<dbReference type="InterPro" id="IPR006284">
    <property type="entry name" value="Glut_synth_pro"/>
</dbReference>
<dbReference type="Gene3D" id="3.30.470.20">
    <property type="entry name" value="ATP-grasp fold, B domain"/>
    <property type="match status" value="1"/>
</dbReference>
<dbReference type="InterPro" id="IPR004215">
    <property type="entry name" value="GSHS_N"/>
</dbReference>
<dbReference type="GO" id="GO:0005737">
    <property type="term" value="C:cytoplasm"/>
    <property type="evidence" value="ECO:0007669"/>
    <property type="project" value="TreeGrafter"/>
</dbReference>
<evidence type="ECO:0000256" key="7">
    <source>
        <dbReference type="ARBA" id="ARBA00022840"/>
    </source>
</evidence>
<evidence type="ECO:0000256" key="8">
    <source>
        <dbReference type="ARBA" id="ARBA00022842"/>
    </source>
</evidence>
<evidence type="ECO:0000313" key="12">
    <source>
        <dbReference type="EMBL" id="MBS9525450.1"/>
    </source>
</evidence>
<dbReference type="EC" id="6.3.2.3" evidence="10"/>
<dbReference type="InterPro" id="IPR013815">
    <property type="entry name" value="ATP_grasp_subdomain_1"/>
</dbReference>
<comment type="cofactor">
    <cofactor evidence="2">
        <name>Mg(2+)</name>
        <dbReference type="ChEBI" id="CHEBI:18420"/>
    </cofactor>
</comment>
<organism evidence="12 13">
    <name type="scientific">Litoribacter ruber</name>
    <dbReference type="NCBI Taxonomy" id="702568"/>
    <lineage>
        <taxon>Bacteria</taxon>
        <taxon>Pseudomonadati</taxon>
        <taxon>Bacteroidota</taxon>
        <taxon>Cytophagia</taxon>
        <taxon>Cytophagales</taxon>
        <taxon>Cyclobacteriaceae</taxon>
        <taxon>Litoribacter</taxon>
    </lineage>
</organism>